<organism evidence="3 4">
    <name type="scientific">Pleuronectes platessa</name>
    <name type="common">European plaice</name>
    <dbReference type="NCBI Taxonomy" id="8262"/>
    <lineage>
        <taxon>Eukaryota</taxon>
        <taxon>Metazoa</taxon>
        <taxon>Chordata</taxon>
        <taxon>Craniata</taxon>
        <taxon>Vertebrata</taxon>
        <taxon>Euteleostomi</taxon>
        <taxon>Actinopterygii</taxon>
        <taxon>Neopterygii</taxon>
        <taxon>Teleostei</taxon>
        <taxon>Neoteleostei</taxon>
        <taxon>Acanthomorphata</taxon>
        <taxon>Carangaria</taxon>
        <taxon>Pleuronectiformes</taxon>
        <taxon>Pleuronectoidei</taxon>
        <taxon>Pleuronectidae</taxon>
        <taxon>Pleuronectes</taxon>
    </lineage>
</organism>
<evidence type="ECO:0000313" key="3">
    <source>
        <dbReference type="EMBL" id="CAB1423608.1"/>
    </source>
</evidence>
<feature type="region of interest" description="Disordered" evidence="1">
    <location>
        <begin position="357"/>
        <end position="387"/>
    </location>
</feature>
<dbReference type="PROSITE" id="PS51192">
    <property type="entry name" value="HELICASE_ATP_BIND_1"/>
    <property type="match status" value="1"/>
</dbReference>
<evidence type="ECO:0000259" key="2">
    <source>
        <dbReference type="PROSITE" id="PS51192"/>
    </source>
</evidence>
<feature type="compositionally biased region" description="Polar residues" evidence="1">
    <location>
        <begin position="117"/>
        <end position="129"/>
    </location>
</feature>
<dbReference type="SUPFAM" id="SSF52540">
    <property type="entry name" value="P-loop containing nucleoside triphosphate hydrolases"/>
    <property type="match status" value="1"/>
</dbReference>
<reference evidence="3" key="1">
    <citation type="submission" date="2020-03" db="EMBL/GenBank/DDBJ databases">
        <authorList>
            <person name="Weist P."/>
        </authorList>
    </citation>
    <scope>NUCLEOTIDE SEQUENCE</scope>
</reference>
<dbReference type="AlphaFoldDB" id="A0A9N7U2U3"/>
<name>A0A9N7U2U3_PLEPL</name>
<evidence type="ECO:0000256" key="1">
    <source>
        <dbReference type="SAM" id="MobiDB-lite"/>
    </source>
</evidence>
<dbReference type="InterPro" id="IPR027417">
    <property type="entry name" value="P-loop_NTPase"/>
</dbReference>
<dbReference type="Proteomes" id="UP001153269">
    <property type="component" value="Unassembled WGS sequence"/>
</dbReference>
<evidence type="ECO:0000313" key="4">
    <source>
        <dbReference type="Proteomes" id="UP001153269"/>
    </source>
</evidence>
<dbReference type="EMBL" id="CADEAL010000668">
    <property type="protein sequence ID" value="CAB1423608.1"/>
    <property type="molecule type" value="Genomic_DNA"/>
</dbReference>
<keyword evidence="4" id="KW-1185">Reference proteome</keyword>
<comment type="caution">
    <text evidence="3">The sequence shown here is derived from an EMBL/GenBank/DDBJ whole genome shotgun (WGS) entry which is preliminary data.</text>
</comment>
<feature type="region of interest" description="Disordered" evidence="1">
    <location>
        <begin position="109"/>
        <end position="130"/>
    </location>
</feature>
<sequence>MVAKKMGHNENPVVIVVSPLVTLMEDQVKEATEMGIMSMQLGVQDEVDITGGSCQLLFGSPESWLLNKKWRDMLGSDVFHANVIVIVVDEVHLTYKCSQGTPTLSRAGLGGAASEWGNPQSSDSDSTPTHLACLPLSAPHRHTLVLFSQVSLSPDRVSPAATCQPTAAIRSAAEEELHTCLHNGVNYAKSDRNSQCPTANVLPPPTQAMCGQPSLLIFPLLPLPPRHTCLLLFSSLPIRRNLIGNQSFWWKNGVGLSVTVPWVLPGERGVQKRLYTGTEEGKYLSLLLSPHACTPPTCPLYSPTQEFGFLEEKNGLSESRGWRTGMGRHTISIRRLPPLHPTAQAHFYRLLSTPRTPTLQVRRRREKEREGGSTGTATMSEKEEKSSVTSIKMLFHGDGDSAVDVGEIRI</sequence>
<protein>
    <recommendedName>
        <fullName evidence="2">Helicase ATP-binding domain-containing protein</fullName>
    </recommendedName>
</protein>
<accession>A0A9N7U2U3</accession>
<dbReference type="Gene3D" id="3.40.50.300">
    <property type="entry name" value="P-loop containing nucleotide triphosphate hydrolases"/>
    <property type="match status" value="1"/>
</dbReference>
<dbReference type="InterPro" id="IPR014001">
    <property type="entry name" value="Helicase_ATP-bd"/>
</dbReference>
<proteinExistence type="predicted"/>
<feature type="domain" description="Helicase ATP-binding" evidence="2">
    <location>
        <begin position="1"/>
        <end position="122"/>
    </location>
</feature>
<gene>
    <name evidence="3" type="ORF">PLEPLA_LOCUS11528</name>
</gene>